<feature type="non-terminal residue" evidence="1">
    <location>
        <position position="117"/>
    </location>
</feature>
<accession>A0A6G1JEA7</accession>
<protein>
    <submittedName>
        <fullName evidence="1">Uncharacterized protein</fullName>
    </submittedName>
</protein>
<evidence type="ECO:0000313" key="2">
    <source>
        <dbReference type="Proteomes" id="UP000799291"/>
    </source>
</evidence>
<name>A0A6G1JEA7_9PLEO</name>
<proteinExistence type="predicted"/>
<reference evidence="1" key="1">
    <citation type="journal article" date="2020" name="Stud. Mycol.">
        <title>101 Dothideomycetes genomes: a test case for predicting lifestyles and emergence of pathogens.</title>
        <authorList>
            <person name="Haridas S."/>
            <person name="Albert R."/>
            <person name="Binder M."/>
            <person name="Bloem J."/>
            <person name="Labutti K."/>
            <person name="Salamov A."/>
            <person name="Andreopoulos B."/>
            <person name="Baker S."/>
            <person name="Barry K."/>
            <person name="Bills G."/>
            <person name="Bluhm B."/>
            <person name="Cannon C."/>
            <person name="Castanera R."/>
            <person name="Culley D."/>
            <person name="Daum C."/>
            <person name="Ezra D."/>
            <person name="Gonzalez J."/>
            <person name="Henrissat B."/>
            <person name="Kuo A."/>
            <person name="Liang C."/>
            <person name="Lipzen A."/>
            <person name="Lutzoni F."/>
            <person name="Magnuson J."/>
            <person name="Mondo S."/>
            <person name="Nolan M."/>
            <person name="Ohm R."/>
            <person name="Pangilinan J."/>
            <person name="Park H.-J."/>
            <person name="Ramirez L."/>
            <person name="Alfaro M."/>
            <person name="Sun H."/>
            <person name="Tritt A."/>
            <person name="Yoshinaga Y."/>
            <person name="Zwiers L.-H."/>
            <person name="Turgeon B."/>
            <person name="Goodwin S."/>
            <person name="Spatafora J."/>
            <person name="Crous P."/>
            <person name="Grigoriev I."/>
        </authorList>
    </citation>
    <scope>NUCLEOTIDE SEQUENCE</scope>
    <source>
        <strain evidence="1">CBS 122367</strain>
    </source>
</reference>
<gene>
    <name evidence="1" type="ORF">K458DRAFT_263213</name>
</gene>
<keyword evidence="2" id="KW-1185">Reference proteome</keyword>
<dbReference type="Proteomes" id="UP000799291">
    <property type="component" value="Unassembled WGS sequence"/>
</dbReference>
<sequence>EWTPYFDEARRLDDLWASDVEFSEICLPWFHSADKHFITHEMHGFTGSMALRFVVPHRGVLELWLEAVVTGPMDANAHQKLQHIGSVPGQDHIQDMYREAYSNVKVSERESGILATF</sequence>
<feature type="non-terminal residue" evidence="1">
    <location>
        <position position="1"/>
    </location>
</feature>
<dbReference type="EMBL" id="MU005573">
    <property type="protein sequence ID" value="KAF2688459.1"/>
    <property type="molecule type" value="Genomic_DNA"/>
</dbReference>
<evidence type="ECO:0000313" key="1">
    <source>
        <dbReference type="EMBL" id="KAF2688459.1"/>
    </source>
</evidence>
<dbReference type="AlphaFoldDB" id="A0A6G1JEA7"/>
<organism evidence="1 2">
    <name type="scientific">Lentithecium fluviatile CBS 122367</name>
    <dbReference type="NCBI Taxonomy" id="1168545"/>
    <lineage>
        <taxon>Eukaryota</taxon>
        <taxon>Fungi</taxon>
        <taxon>Dikarya</taxon>
        <taxon>Ascomycota</taxon>
        <taxon>Pezizomycotina</taxon>
        <taxon>Dothideomycetes</taxon>
        <taxon>Pleosporomycetidae</taxon>
        <taxon>Pleosporales</taxon>
        <taxon>Massarineae</taxon>
        <taxon>Lentitheciaceae</taxon>
        <taxon>Lentithecium</taxon>
    </lineage>
</organism>